<evidence type="ECO:0000313" key="3">
    <source>
        <dbReference type="Proteomes" id="UP000821853"/>
    </source>
</evidence>
<reference evidence="2 3" key="1">
    <citation type="journal article" date="2020" name="Cell">
        <title>Large-Scale Comparative Analyses of Tick Genomes Elucidate Their Genetic Diversity and Vector Capacities.</title>
        <authorList>
            <consortium name="Tick Genome and Microbiome Consortium (TIGMIC)"/>
            <person name="Jia N."/>
            <person name="Wang J."/>
            <person name="Shi W."/>
            <person name="Du L."/>
            <person name="Sun Y."/>
            <person name="Zhan W."/>
            <person name="Jiang J.F."/>
            <person name="Wang Q."/>
            <person name="Zhang B."/>
            <person name="Ji P."/>
            <person name="Bell-Sakyi L."/>
            <person name="Cui X.M."/>
            <person name="Yuan T.T."/>
            <person name="Jiang B.G."/>
            <person name="Yang W.F."/>
            <person name="Lam T.T."/>
            <person name="Chang Q.C."/>
            <person name="Ding S.J."/>
            <person name="Wang X.J."/>
            <person name="Zhu J.G."/>
            <person name="Ruan X.D."/>
            <person name="Zhao L."/>
            <person name="Wei J.T."/>
            <person name="Ye R.Z."/>
            <person name="Que T.C."/>
            <person name="Du C.H."/>
            <person name="Zhou Y.H."/>
            <person name="Cheng J.X."/>
            <person name="Dai P.F."/>
            <person name="Guo W.B."/>
            <person name="Han X.H."/>
            <person name="Huang E.J."/>
            <person name="Li L.F."/>
            <person name="Wei W."/>
            <person name="Gao Y.C."/>
            <person name="Liu J.Z."/>
            <person name="Shao H.Z."/>
            <person name="Wang X."/>
            <person name="Wang C.C."/>
            <person name="Yang T.C."/>
            <person name="Huo Q.B."/>
            <person name="Li W."/>
            <person name="Chen H.Y."/>
            <person name="Chen S.E."/>
            <person name="Zhou L.G."/>
            <person name="Ni X.B."/>
            <person name="Tian J.H."/>
            <person name="Sheng Y."/>
            <person name="Liu T."/>
            <person name="Pan Y.S."/>
            <person name="Xia L.Y."/>
            <person name="Li J."/>
            <person name="Zhao F."/>
            <person name="Cao W.C."/>
        </authorList>
    </citation>
    <scope>NUCLEOTIDE SEQUENCE [LARGE SCALE GENOMIC DNA]</scope>
    <source>
        <strain evidence="2">HaeL-2018</strain>
    </source>
</reference>
<dbReference type="OrthoDB" id="8170117at2759"/>
<dbReference type="EMBL" id="JABSTR010000006">
    <property type="protein sequence ID" value="KAH9372655.1"/>
    <property type="molecule type" value="Genomic_DNA"/>
</dbReference>
<dbReference type="AlphaFoldDB" id="A0A9J6GCY4"/>
<keyword evidence="3" id="KW-1185">Reference proteome</keyword>
<keyword evidence="1" id="KW-0862">Zinc</keyword>
<protein>
    <submittedName>
        <fullName evidence="2">Uncharacterized protein</fullName>
    </submittedName>
</protein>
<dbReference type="SUPFAM" id="SSF101152">
    <property type="entry name" value="Mob1/phocein"/>
    <property type="match status" value="1"/>
</dbReference>
<name>A0A9J6GCY4_HAELO</name>
<keyword evidence="1" id="KW-0479">Metal-binding</keyword>
<dbReference type="InterPro" id="IPR036703">
    <property type="entry name" value="MOB_kinase_act_sf"/>
</dbReference>
<feature type="binding site" evidence="1">
    <location>
        <position position="95"/>
    </location>
    <ligand>
        <name>Zn(2+)</name>
        <dbReference type="ChEBI" id="CHEBI:29105"/>
    </ligand>
</feature>
<evidence type="ECO:0000313" key="2">
    <source>
        <dbReference type="EMBL" id="KAH9372655.1"/>
    </source>
</evidence>
<dbReference type="Pfam" id="PF03637">
    <property type="entry name" value="Mob1_phocein"/>
    <property type="match status" value="1"/>
</dbReference>
<dbReference type="PANTHER" id="PTHR22599">
    <property type="entry name" value="MPS ONE BINDER KINASE ACTIVATOR-LIKE MOB"/>
    <property type="match status" value="1"/>
</dbReference>
<feature type="binding site" evidence="1">
    <location>
        <position position="100"/>
    </location>
    <ligand>
        <name>Zn(2+)</name>
        <dbReference type="ChEBI" id="CHEBI:29105"/>
    </ligand>
</feature>
<accession>A0A9J6GCY4</accession>
<dbReference type="Gene3D" id="1.20.140.30">
    <property type="entry name" value="MOB kinase activator"/>
    <property type="match status" value="1"/>
</dbReference>
<comment type="caution">
    <text evidence="2">The sequence shown here is derived from an EMBL/GenBank/DDBJ whole genome shotgun (WGS) entry which is preliminary data.</text>
</comment>
<proteinExistence type="predicted"/>
<dbReference type="OMA" id="MINTHNN"/>
<dbReference type="Proteomes" id="UP000821853">
    <property type="component" value="Chromosome 4"/>
</dbReference>
<organism evidence="2 3">
    <name type="scientific">Haemaphysalis longicornis</name>
    <name type="common">Bush tick</name>
    <dbReference type="NCBI Taxonomy" id="44386"/>
    <lineage>
        <taxon>Eukaryota</taxon>
        <taxon>Metazoa</taxon>
        <taxon>Ecdysozoa</taxon>
        <taxon>Arthropoda</taxon>
        <taxon>Chelicerata</taxon>
        <taxon>Arachnida</taxon>
        <taxon>Acari</taxon>
        <taxon>Parasitiformes</taxon>
        <taxon>Ixodida</taxon>
        <taxon>Ixodoidea</taxon>
        <taxon>Ixodidae</taxon>
        <taxon>Haemaphysalinae</taxon>
        <taxon>Haemaphysalis</taxon>
    </lineage>
</organism>
<dbReference type="InterPro" id="IPR005301">
    <property type="entry name" value="MOB_kinase_act_fam"/>
</dbReference>
<dbReference type="VEuPathDB" id="VectorBase:HLOH_044513"/>
<dbReference type="SMART" id="SM01388">
    <property type="entry name" value="Mob1_phocein"/>
    <property type="match status" value="1"/>
</dbReference>
<gene>
    <name evidence="2" type="ORF">HPB48_003369</name>
</gene>
<sequence>MRSSGIPRAAASLLFPTLSASGGRSSKTFMLKNNIPDGTHEYYMMKQVAATLGSGNLRLAVVLGEDEDLNEWAAVNMVDFFNQINMLYGTESELCTESSCAVMSAGASTSTTGLTDRRPRCP</sequence>
<evidence type="ECO:0000256" key="1">
    <source>
        <dbReference type="PIRSR" id="PIRSR605301-1"/>
    </source>
</evidence>